<name>A0A0U0SA71_MYCTX</name>
<proteinExistence type="predicted"/>
<protein>
    <submittedName>
        <fullName evidence="1">Uncharacterized protein</fullName>
    </submittedName>
</protein>
<accession>A0A0U0SA71</accession>
<dbReference type="AlphaFoldDB" id="A0A0U0SA71"/>
<dbReference type="Proteomes" id="UP000038802">
    <property type="component" value="Unassembled WGS sequence"/>
</dbReference>
<evidence type="ECO:0000313" key="1">
    <source>
        <dbReference type="EMBL" id="COW57450.1"/>
    </source>
</evidence>
<gene>
    <name evidence="1" type="ORF">ERS007703_03873</name>
</gene>
<organism evidence="1 2">
    <name type="scientific">Mycobacterium tuberculosis</name>
    <dbReference type="NCBI Taxonomy" id="1773"/>
    <lineage>
        <taxon>Bacteria</taxon>
        <taxon>Bacillati</taxon>
        <taxon>Actinomycetota</taxon>
        <taxon>Actinomycetes</taxon>
        <taxon>Mycobacteriales</taxon>
        <taxon>Mycobacteriaceae</taxon>
        <taxon>Mycobacterium</taxon>
        <taxon>Mycobacterium tuberculosis complex</taxon>
    </lineage>
</organism>
<reference evidence="2" key="1">
    <citation type="submission" date="2015-03" db="EMBL/GenBank/DDBJ databases">
        <authorList>
            <consortium name="Pathogen Informatics"/>
        </authorList>
    </citation>
    <scope>NUCLEOTIDE SEQUENCE [LARGE SCALE GENOMIC DNA]</scope>
    <source>
        <strain evidence="2">K00500041</strain>
    </source>
</reference>
<sequence>MVYTVLDNEIFHTADDVELISYYESQVSRAKPRRPWRSRRGLPDAGLELISIERVVCIVISGRHILTVNPNLADTSRSELDIRVRIDNPKQRFLVVAVVAY</sequence>
<dbReference type="EMBL" id="CSAE01000585">
    <property type="protein sequence ID" value="COW57450.1"/>
    <property type="molecule type" value="Genomic_DNA"/>
</dbReference>
<evidence type="ECO:0000313" key="2">
    <source>
        <dbReference type="Proteomes" id="UP000038802"/>
    </source>
</evidence>